<dbReference type="Gene3D" id="3.10.129.10">
    <property type="entry name" value="Hotdog Thioesterase"/>
    <property type="match status" value="2"/>
</dbReference>
<evidence type="ECO:0000256" key="6">
    <source>
        <dbReference type="ARBA" id="ARBA00023098"/>
    </source>
</evidence>
<evidence type="ECO:0000256" key="5">
    <source>
        <dbReference type="ARBA" id="ARBA00022946"/>
    </source>
</evidence>
<dbReference type="SUPFAM" id="SSF54637">
    <property type="entry name" value="Thioesterase/thiol ester dehydrase-isomerase"/>
    <property type="match status" value="2"/>
</dbReference>
<keyword evidence="4" id="KW-0276">Fatty acid metabolism</keyword>
<gene>
    <name evidence="10" type="ORF">H9977_12800</name>
</gene>
<feature type="domain" description="Acyl-ACP thioesterase N-terminal hotdog" evidence="8">
    <location>
        <begin position="13"/>
        <end position="128"/>
    </location>
</feature>
<evidence type="ECO:0000313" key="10">
    <source>
        <dbReference type="EMBL" id="HIX75893.1"/>
    </source>
</evidence>
<keyword evidence="2" id="KW-0444">Lipid biosynthesis</keyword>
<organism evidence="10 11">
    <name type="scientific">Candidatus Parabacteroides intestinipullorum</name>
    <dbReference type="NCBI Taxonomy" id="2838723"/>
    <lineage>
        <taxon>Bacteria</taxon>
        <taxon>Pseudomonadati</taxon>
        <taxon>Bacteroidota</taxon>
        <taxon>Bacteroidia</taxon>
        <taxon>Bacteroidales</taxon>
        <taxon>Tannerellaceae</taxon>
        <taxon>Parabacteroides</taxon>
    </lineage>
</organism>
<reference evidence="10" key="2">
    <citation type="submission" date="2021-04" db="EMBL/GenBank/DDBJ databases">
        <authorList>
            <person name="Gilroy R."/>
        </authorList>
    </citation>
    <scope>NUCLEOTIDE SEQUENCE</scope>
    <source>
        <strain evidence="10">ChiGjej6B6-14162</strain>
    </source>
</reference>
<dbReference type="Pfam" id="PF01643">
    <property type="entry name" value="Acyl-ACP_TE"/>
    <property type="match status" value="1"/>
</dbReference>
<keyword evidence="6" id="KW-0443">Lipid metabolism</keyword>
<feature type="domain" description="Acyl-ACP thioesterase-like C-terminal" evidence="9">
    <location>
        <begin position="167"/>
        <end position="229"/>
    </location>
</feature>
<evidence type="ECO:0000256" key="1">
    <source>
        <dbReference type="ARBA" id="ARBA00006500"/>
    </source>
</evidence>
<reference evidence="10" key="1">
    <citation type="journal article" date="2021" name="PeerJ">
        <title>Extensive microbial diversity within the chicken gut microbiome revealed by metagenomics and culture.</title>
        <authorList>
            <person name="Gilroy R."/>
            <person name="Ravi A."/>
            <person name="Getino M."/>
            <person name="Pursley I."/>
            <person name="Horton D.L."/>
            <person name="Alikhan N.F."/>
            <person name="Baker D."/>
            <person name="Gharbi K."/>
            <person name="Hall N."/>
            <person name="Watson M."/>
            <person name="Adriaenssens E.M."/>
            <person name="Foster-Nyarko E."/>
            <person name="Jarju S."/>
            <person name="Secka A."/>
            <person name="Antonio M."/>
            <person name="Oren A."/>
            <person name="Chaudhuri R.R."/>
            <person name="La Ragione R."/>
            <person name="Hildebrand F."/>
            <person name="Pallen M.J."/>
        </authorList>
    </citation>
    <scope>NUCLEOTIDE SEQUENCE</scope>
    <source>
        <strain evidence="10">ChiGjej6B6-14162</strain>
    </source>
</reference>
<evidence type="ECO:0000259" key="9">
    <source>
        <dbReference type="Pfam" id="PF20791"/>
    </source>
</evidence>
<dbReference type="GO" id="GO:0016297">
    <property type="term" value="F:fatty acyl-[ACP] hydrolase activity"/>
    <property type="evidence" value="ECO:0007669"/>
    <property type="project" value="InterPro"/>
</dbReference>
<proteinExistence type="inferred from homology"/>
<comment type="similarity">
    <text evidence="1">Belongs to the acyl-ACP thioesterase family.</text>
</comment>
<keyword evidence="7" id="KW-0275">Fatty acid biosynthesis</keyword>
<keyword evidence="5" id="KW-0809">Transit peptide</keyword>
<protein>
    <submittedName>
        <fullName evidence="10">Acyl-[acyl-carrier-protein] thioesterase</fullName>
    </submittedName>
</protein>
<dbReference type="InterPro" id="IPR045023">
    <property type="entry name" value="FATA/B"/>
</dbReference>
<sequence>MMGRDDKNVGAYSFKVEPFHADFRGRLTLGVLGNYLLNCAGFHAAERGFGIASLNEHHYTWVLSRLAMEMTAYPAQYETFTIQTWVENVYRLFTDRNFELLDQAGNSIGYVRSVWAMIDLDSRKPVDLLNMHEGHILDYVCDKACPIEKPGRVKVAAGLEPVQVREARYSDIDINGHVNSVKYIEHILDLFPIELFERKRISRFEIAYVAECRYGDQLSFYVEEHGPDDYHVEIRKNGTEVVVRSKVKFN</sequence>
<name>A0A9D1XAE4_9BACT</name>
<evidence type="ECO:0000259" key="8">
    <source>
        <dbReference type="Pfam" id="PF01643"/>
    </source>
</evidence>
<dbReference type="Proteomes" id="UP000886740">
    <property type="component" value="Unassembled WGS sequence"/>
</dbReference>
<evidence type="ECO:0000313" key="11">
    <source>
        <dbReference type="Proteomes" id="UP000886740"/>
    </source>
</evidence>
<accession>A0A9D1XAE4</accession>
<dbReference type="GO" id="GO:0000036">
    <property type="term" value="F:acyl carrier activity"/>
    <property type="evidence" value="ECO:0007669"/>
    <property type="project" value="TreeGrafter"/>
</dbReference>
<evidence type="ECO:0000256" key="7">
    <source>
        <dbReference type="ARBA" id="ARBA00023160"/>
    </source>
</evidence>
<keyword evidence="3" id="KW-0378">Hydrolase</keyword>
<evidence type="ECO:0000256" key="4">
    <source>
        <dbReference type="ARBA" id="ARBA00022832"/>
    </source>
</evidence>
<comment type="caution">
    <text evidence="10">The sequence shown here is derived from an EMBL/GenBank/DDBJ whole genome shotgun (WGS) entry which is preliminary data.</text>
</comment>
<dbReference type="InterPro" id="IPR029069">
    <property type="entry name" value="HotDog_dom_sf"/>
</dbReference>
<dbReference type="PANTHER" id="PTHR31727">
    <property type="entry name" value="OLEOYL-ACYL CARRIER PROTEIN THIOESTERASE 1, CHLOROPLASTIC"/>
    <property type="match status" value="1"/>
</dbReference>
<dbReference type="CDD" id="cd00586">
    <property type="entry name" value="4HBT"/>
    <property type="match status" value="1"/>
</dbReference>
<dbReference type="Pfam" id="PF20791">
    <property type="entry name" value="Acyl-ACP_TE_C"/>
    <property type="match status" value="1"/>
</dbReference>
<evidence type="ECO:0000256" key="2">
    <source>
        <dbReference type="ARBA" id="ARBA00022516"/>
    </source>
</evidence>
<dbReference type="InterPro" id="IPR049427">
    <property type="entry name" value="Acyl-ACP_TE_C"/>
</dbReference>
<dbReference type="InterPro" id="IPR002864">
    <property type="entry name" value="Acyl-ACP_thioesterase_NHD"/>
</dbReference>
<dbReference type="PANTHER" id="PTHR31727:SF6">
    <property type="entry name" value="OLEOYL-ACYL CARRIER PROTEIN THIOESTERASE 1, CHLOROPLASTIC"/>
    <property type="match status" value="1"/>
</dbReference>
<dbReference type="EMBL" id="DXEL01000086">
    <property type="protein sequence ID" value="HIX75893.1"/>
    <property type="molecule type" value="Genomic_DNA"/>
</dbReference>
<evidence type="ECO:0000256" key="3">
    <source>
        <dbReference type="ARBA" id="ARBA00022801"/>
    </source>
</evidence>
<dbReference type="AlphaFoldDB" id="A0A9D1XAE4"/>